<gene>
    <name evidence="1" type="ORF">METZ01_LOCUS160677</name>
</gene>
<name>A0A382B3G3_9ZZZZ</name>
<protein>
    <submittedName>
        <fullName evidence="1">Uncharacterized protein</fullName>
    </submittedName>
</protein>
<reference evidence="1" key="1">
    <citation type="submission" date="2018-05" db="EMBL/GenBank/DDBJ databases">
        <authorList>
            <person name="Lanie J.A."/>
            <person name="Ng W.-L."/>
            <person name="Kazmierczak K.M."/>
            <person name="Andrzejewski T.M."/>
            <person name="Davidsen T.M."/>
            <person name="Wayne K.J."/>
            <person name="Tettelin H."/>
            <person name="Glass J.I."/>
            <person name="Rusch D."/>
            <person name="Podicherti R."/>
            <person name="Tsui H.-C.T."/>
            <person name="Winkler M.E."/>
        </authorList>
    </citation>
    <scope>NUCLEOTIDE SEQUENCE</scope>
</reference>
<sequence length="124" mass="13681">VDRQALDLDLGELVTQLEGRITRGTLRSLLPAKVAGETRWYGFSPTDREQRMLAEELGAWLGPPISSGPRLVNNDGDELDRLATKLAPGSQVLRLNVQPPWRAVARSNVLRLTNLWDLAPEGGE</sequence>
<accession>A0A382B3G3</accession>
<feature type="non-terminal residue" evidence="1">
    <location>
        <position position="124"/>
    </location>
</feature>
<organism evidence="1">
    <name type="scientific">marine metagenome</name>
    <dbReference type="NCBI Taxonomy" id="408172"/>
    <lineage>
        <taxon>unclassified sequences</taxon>
        <taxon>metagenomes</taxon>
        <taxon>ecological metagenomes</taxon>
    </lineage>
</organism>
<dbReference type="EMBL" id="UINC01027857">
    <property type="protein sequence ID" value="SVB07823.1"/>
    <property type="molecule type" value="Genomic_DNA"/>
</dbReference>
<dbReference type="AlphaFoldDB" id="A0A382B3G3"/>
<feature type="non-terminal residue" evidence="1">
    <location>
        <position position="1"/>
    </location>
</feature>
<proteinExistence type="predicted"/>
<evidence type="ECO:0000313" key="1">
    <source>
        <dbReference type="EMBL" id="SVB07823.1"/>
    </source>
</evidence>